<accession>A0A9J7HS18</accession>
<dbReference type="Proteomes" id="UP000001554">
    <property type="component" value="Unplaced"/>
</dbReference>
<dbReference type="SMART" id="SM00082">
    <property type="entry name" value="LRRCT"/>
    <property type="match status" value="1"/>
</dbReference>
<keyword evidence="6" id="KW-0677">Repeat</keyword>
<gene>
    <name evidence="16" type="primary">LOC118408290</name>
</gene>
<keyword evidence="4 12" id="KW-0812">Transmembrane</keyword>
<keyword evidence="5 13" id="KW-0732">Signal</keyword>
<keyword evidence="7 12" id="KW-1133">Transmembrane helix</keyword>
<dbReference type="FunFam" id="2.60.40.10:FF:002224">
    <property type="entry name" value="Uncharacterized protein"/>
    <property type="match status" value="2"/>
</dbReference>
<dbReference type="FunFam" id="3.80.10.10:FF:001438">
    <property type="entry name" value="Uncharacterized protein"/>
    <property type="match status" value="1"/>
</dbReference>
<dbReference type="InterPro" id="IPR001611">
    <property type="entry name" value="Leu-rich_rpt"/>
</dbReference>
<name>A0A9J7HS18_BRAFL</name>
<sequence>MGRKLQQLICLLVIVKELKATESNCICSTTSSCICSSSSSCDCNIKGLTSIPQTLPSSITDLNLSQNLYTTLSQSDFSRYRRLRTLYLGGNRISTINDRAFYYQNSLTTLGLHLNRLTSLRADMFEGLSTLYSLLLYNNDISFIEAGTFCSTPQLRSLLLGGNNVTSILQAKHNVFDCLNGLTQLQLWSGHLKVIPSNIFYNFPQLRYLALSNNEISSIPHGAFANLSLLQTLWLKSNQITDIQSGSFSNLLRLQKLYLYSNLISNIESGIFSNLPQLQELHLYSNQITAIQSGAFSNLPRLRHLRLENNKLHTISPGLLTGLGNLQELQLQNNQIATLPLVAYDKLSSITTVNIDNNHWQCDCRMVPFRQKMTGSQSFENQTTCEGPSNFHGQRLIDINPEDLICEEPTIVRFEMSGDTTLLQGQTLHLVCESLGIPTPDITVILPSGLDATVESGGRVTVEVNGTITLTNFTAADAGLYICIAANQAGSKFATLSVDVDIRTSVMPVTLPLGSTQSYDVTSVASVTLPEEAAIVRFERSGDTTLIQGETLYLVCEASGIPKPDITVILPSGLNATVKSGGRVTVDVNGTITITDLTAADAGLYICIAMSPVGATYATLFVSNVQQNMPTTFTMAPLSSTSSVTTTGALNFELPVLIASVCGAVAGTLLIGGIILTIWFKRRNKKPPSVPDHSIVFDNKNTTVTIIGGHDQTEQGQFQAMGEATRPHLQAPSVSQHHLYDDVMPPRNNVPLDDRPPLPPPRRGVAAAVDENAPAHDALHYYQPLTSTRNQPAEAHSYGTQHHYQSLRKT</sequence>
<evidence type="ECO:0000256" key="6">
    <source>
        <dbReference type="ARBA" id="ARBA00022737"/>
    </source>
</evidence>
<dbReference type="PANTHER" id="PTHR24369">
    <property type="entry name" value="ANTIGEN BSP, PUTATIVE-RELATED"/>
    <property type="match status" value="1"/>
</dbReference>
<dbReference type="KEGG" id="bfo:118408290"/>
<dbReference type="OrthoDB" id="2151624at2759"/>
<evidence type="ECO:0000256" key="1">
    <source>
        <dbReference type="ARBA" id="ARBA00004236"/>
    </source>
</evidence>
<dbReference type="InterPro" id="IPR000483">
    <property type="entry name" value="Cys-rich_flank_reg_C"/>
</dbReference>
<proteinExistence type="predicted"/>
<evidence type="ECO:0000256" key="5">
    <source>
        <dbReference type="ARBA" id="ARBA00022729"/>
    </source>
</evidence>
<evidence type="ECO:0000256" key="13">
    <source>
        <dbReference type="SAM" id="SignalP"/>
    </source>
</evidence>
<dbReference type="PROSITE" id="PS51257">
    <property type="entry name" value="PROKAR_LIPOPROTEIN"/>
    <property type="match status" value="1"/>
</dbReference>
<dbReference type="InterPro" id="IPR036179">
    <property type="entry name" value="Ig-like_dom_sf"/>
</dbReference>
<dbReference type="InterPro" id="IPR003599">
    <property type="entry name" value="Ig_sub"/>
</dbReference>
<dbReference type="InterPro" id="IPR050541">
    <property type="entry name" value="LRR_TM_domain-containing"/>
</dbReference>
<dbReference type="InterPro" id="IPR003598">
    <property type="entry name" value="Ig_sub2"/>
</dbReference>
<reference evidence="16" key="1">
    <citation type="submission" date="2025-08" db="UniProtKB">
        <authorList>
            <consortium name="RefSeq"/>
        </authorList>
    </citation>
    <scope>IDENTIFICATION</scope>
    <source>
        <strain evidence="16">S238N-H82</strain>
        <tissue evidence="16">Testes</tissue>
    </source>
</reference>
<dbReference type="FunFam" id="3.80.10.10:FF:000770">
    <property type="entry name" value="Uncharacterized protein"/>
    <property type="match status" value="1"/>
</dbReference>
<dbReference type="Pfam" id="PF13855">
    <property type="entry name" value="LRR_8"/>
    <property type="match status" value="3"/>
</dbReference>
<dbReference type="Gene3D" id="2.60.40.10">
    <property type="entry name" value="Immunoglobulins"/>
    <property type="match status" value="2"/>
</dbReference>
<protein>
    <submittedName>
        <fullName evidence="16">Leucine-rich repeat-containing protein 15-like</fullName>
    </submittedName>
</protein>
<feature type="domain" description="Ig-like" evidence="14">
    <location>
        <begin position="530"/>
        <end position="623"/>
    </location>
</feature>
<dbReference type="InterPro" id="IPR007110">
    <property type="entry name" value="Ig-like_dom"/>
</dbReference>
<dbReference type="PROSITE" id="PS51450">
    <property type="entry name" value="LRR"/>
    <property type="match status" value="5"/>
</dbReference>
<evidence type="ECO:0000256" key="12">
    <source>
        <dbReference type="SAM" id="Phobius"/>
    </source>
</evidence>
<feature type="transmembrane region" description="Helical" evidence="12">
    <location>
        <begin position="656"/>
        <end position="680"/>
    </location>
</feature>
<keyword evidence="10" id="KW-0325">Glycoprotein</keyword>
<dbReference type="GO" id="GO:0051965">
    <property type="term" value="P:positive regulation of synapse assembly"/>
    <property type="evidence" value="ECO:0000318"/>
    <property type="project" value="GO_Central"/>
</dbReference>
<feature type="chain" id="PRO_5039942162" evidence="13">
    <location>
        <begin position="21"/>
        <end position="810"/>
    </location>
</feature>
<dbReference type="Pfam" id="PF13927">
    <property type="entry name" value="Ig_3"/>
    <property type="match status" value="2"/>
</dbReference>
<evidence type="ECO:0000313" key="16">
    <source>
        <dbReference type="RefSeq" id="XP_035664869.1"/>
    </source>
</evidence>
<keyword evidence="9" id="KW-1015">Disulfide bond</keyword>
<dbReference type="GO" id="GO:0005886">
    <property type="term" value="C:plasma membrane"/>
    <property type="evidence" value="ECO:0000318"/>
    <property type="project" value="GO_Central"/>
</dbReference>
<comment type="subcellular location">
    <subcellularLocation>
        <location evidence="1">Cell membrane</location>
    </subcellularLocation>
</comment>
<feature type="region of interest" description="Disordered" evidence="11">
    <location>
        <begin position="790"/>
        <end position="810"/>
    </location>
</feature>
<evidence type="ECO:0000256" key="4">
    <source>
        <dbReference type="ARBA" id="ARBA00022692"/>
    </source>
</evidence>
<dbReference type="SUPFAM" id="SSF52058">
    <property type="entry name" value="L domain-like"/>
    <property type="match status" value="1"/>
</dbReference>
<dbReference type="SUPFAM" id="SSF48726">
    <property type="entry name" value="Immunoglobulin"/>
    <property type="match status" value="2"/>
</dbReference>
<dbReference type="InterPro" id="IPR013783">
    <property type="entry name" value="Ig-like_fold"/>
</dbReference>
<dbReference type="SMART" id="SM00409">
    <property type="entry name" value="IG"/>
    <property type="match status" value="2"/>
</dbReference>
<keyword evidence="3" id="KW-0433">Leucine-rich repeat</keyword>
<dbReference type="SMART" id="SM00369">
    <property type="entry name" value="LRR_TYP"/>
    <property type="match status" value="11"/>
</dbReference>
<evidence type="ECO:0000313" key="15">
    <source>
        <dbReference type="Proteomes" id="UP000001554"/>
    </source>
</evidence>
<feature type="signal peptide" evidence="13">
    <location>
        <begin position="1"/>
        <end position="20"/>
    </location>
</feature>
<dbReference type="Pfam" id="PF01463">
    <property type="entry name" value="LRRCT"/>
    <property type="match status" value="1"/>
</dbReference>
<organism evidence="15 16">
    <name type="scientific">Branchiostoma floridae</name>
    <name type="common">Florida lancelet</name>
    <name type="synonym">Amphioxus</name>
    <dbReference type="NCBI Taxonomy" id="7739"/>
    <lineage>
        <taxon>Eukaryota</taxon>
        <taxon>Metazoa</taxon>
        <taxon>Chordata</taxon>
        <taxon>Cephalochordata</taxon>
        <taxon>Leptocardii</taxon>
        <taxon>Amphioxiformes</taxon>
        <taxon>Branchiostomatidae</taxon>
        <taxon>Branchiostoma</taxon>
    </lineage>
</organism>
<keyword evidence="15" id="KW-1185">Reference proteome</keyword>
<dbReference type="PROSITE" id="PS50835">
    <property type="entry name" value="IG_LIKE"/>
    <property type="match status" value="2"/>
</dbReference>
<keyword evidence="2" id="KW-1003">Cell membrane</keyword>
<evidence type="ECO:0000256" key="8">
    <source>
        <dbReference type="ARBA" id="ARBA00023136"/>
    </source>
</evidence>
<dbReference type="CDD" id="cd00096">
    <property type="entry name" value="Ig"/>
    <property type="match status" value="1"/>
</dbReference>
<dbReference type="PANTHER" id="PTHR24369:SF211">
    <property type="entry name" value="LEUCINE-RICH REPEAT-CONTAINING PROTEIN 15-LIKE"/>
    <property type="match status" value="1"/>
</dbReference>
<dbReference type="SMART" id="SM00408">
    <property type="entry name" value="IGc2"/>
    <property type="match status" value="2"/>
</dbReference>
<dbReference type="Gene3D" id="3.80.10.10">
    <property type="entry name" value="Ribonuclease Inhibitor"/>
    <property type="match status" value="3"/>
</dbReference>
<dbReference type="InterPro" id="IPR003591">
    <property type="entry name" value="Leu-rich_rpt_typical-subtyp"/>
</dbReference>
<evidence type="ECO:0000256" key="10">
    <source>
        <dbReference type="ARBA" id="ARBA00023180"/>
    </source>
</evidence>
<dbReference type="AlphaFoldDB" id="A0A9J7HS18"/>
<keyword evidence="8 12" id="KW-0472">Membrane</keyword>
<dbReference type="OMA" id="NTSMPFL"/>
<evidence type="ECO:0000256" key="11">
    <source>
        <dbReference type="SAM" id="MobiDB-lite"/>
    </source>
</evidence>
<evidence type="ECO:0000256" key="2">
    <source>
        <dbReference type="ARBA" id="ARBA00022475"/>
    </source>
</evidence>
<evidence type="ECO:0000256" key="9">
    <source>
        <dbReference type="ARBA" id="ARBA00023157"/>
    </source>
</evidence>
<dbReference type="GO" id="GO:0038023">
    <property type="term" value="F:signaling receptor activity"/>
    <property type="evidence" value="ECO:0000318"/>
    <property type="project" value="GO_Central"/>
</dbReference>
<evidence type="ECO:0000256" key="3">
    <source>
        <dbReference type="ARBA" id="ARBA00022614"/>
    </source>
</evidence>
<dbReference type="InterPro" id="IPR032675">
    <property type="entry name" value="LRR_dom_sf"/>
</dbReference>
<evidence type="ECO:0000256" key="7">
    <source>
        <dbReference type="ARBA" id="ARBA00022989"/>
    </source>
</evidence>
<dbReference type="GeneID" id="118408290"/>
<feature type="domain" description="Ig-like" evidence="14">
    <location>
        <begin position="409"/>
        <end position="497"/>
    </location>
</feature>
<dbReference type="RefSeq" id="XP_035664869.1">
    <property type="nucleotide sequence ID" value="XM_035808976.1"/>
</dbReference>
<evidence type="ECO:0000259" key="14">
    <source>
        <dbReference type="PROSITE" id="PS50835"/>
    </source>
</evidence>